<feature type="region of interest" description="Disordered" evidence="1">
    <location>
        <begin position="43"/>
        <end position="72"/>
    </location>
</feature>
<dbReference type="OrthoDB" id="262547at2759"/>
<feature type="compositionally biased region" description="Low complexity" evidence="1">
    <location>
        <begin position="60"/>
        <end position="70"/>
    </location>
</feature>
<dbReference type="InterPro" id="IPR021047">
    <property type="entry name" value="Mannosyltransferase_CMT1"/>
</dbReference>
<keyword evidence="3" id="KW-0808">Transferase</keyword>
<dbReference type="Proteomes" id="UP000799428">
    <property type="component" value="Unassembled WGS sequence"/>
</dbReference>
<keyword evidence="2" id="KW-0732">Signal</keyword>
<evidence type="ECO:0000256" key="1">
    <source>
        <dbReference type="SAM" id="MobiDB-lite"/>
    </source>
</evidence>
<evidence type="ECO:0000313" key="4">
    <source>
        <dbReference type="Proteomes" id="UP000799428"/>
    </source>
</evidence>
<gene>
    <name evidence="3" type="ORF">K504DRAFT_533080</name>
</gene>
<protein>
    <submittedName>
        <fullName evidence="3">Glycosyltransferase family 69 protein</fullName>
    </submittedName>
</protein>
<name>A0A6G1KB34_9PLEO</name>
<accession>A0A6G1KB34</accession>
<evidence type="ECO:0000313" key="3">
    <source>
        <dbReference type="EMBL" id="KAF2710086.1"/>
    </source>
</evidence>
<organism evidence="3 4">
    <name type="scientific">Pleomassaria siparia CBS 279.74</name>
    <dbReference type="NCBI Taxonomy" id="1314801"/>
    <lineage>
        <taxon>Eukaryota</taxon>
        <taxon>Fungi</taxon>
        <taxon>Dikarya</taxon>
        <taxon>Ascomycota</taxon>
        <taxon>Pezizomycotina</taxon>
        <taxon>Dothideomycetes</taxon>
        <taxon>Pleosporomycetidae</taxon>
        <taxon>Pleosporales</taxon>
        <taxon>Pleomassariaceae</taxon>
        <taxon>Pleomassaria</taxon>
    </lineage>
</organism>
<dbReference type="PANTHER" id="PTHR34144:SF5">
    <property type="entry name" value="ALPHA-1,3-MANNOSYLTRANSFERASE CMT1"/>
    <property type="match status" value="1"/>
</dbReference>
<dbReference type="GO" id="GO:0016740">
    <property type="term" value="F:transferase activity"/>
    <property type="evidence" value="ECO:0007669"/>
    <property type="project" value="UniProtKB-KW"/>
</dbReference>
<dbReference type="Pfam" id="PF11735">
    <property type="entry name" value="CAP59_mtransfer"/>
    <property type="match status" value="1"/>
</dbReference>
<feature type="chain" id="PRO_5026027017" evidence="2">
    <location>
        <begin position="27"/>
        <end position="477"/>
    </location>
</feature>
<keyword evidence="4" id="KW-1185">Reference proteome</keyword>
<proteinExistence type="predicted"/>
<evidence type="ECO:0000256" key="2">
    <source>
        <dbReference type="SAM" id="SignalP"/>
    </source>
</evidence>
<feature type="signal peptide" evidence="2">
    <location>
        <begin position="1"/>
        <end position="26"/>
    </location>
</feature>
<dbReference type="AlphaFoldDB" id="A0A6G1KB34"/>
<dbReference type="EMBL" id="MU005769">
    <property type="protein sequence ID" value="KAF2710086.1"/>
    <property type="molecule type" value="Genomic_DNA"/>
</dbReference>
<sequence>MRRSLRSLFQAVVLLVGVLLVAVGSGYSHYGYEFSEITPIGFGQAQGTPSAEETKSQLHESSPPESTPPEQTIAELKPSDLPATLPDLAKGDRNDTLLVQTAPYLKAIMDSYDTTFPRLEYPTSNLERYASLQQPTCSNASDSPLSIKAPRYFFALDLHQCADLLPRLIGSIVETTRFLGPENCVLSTVEGRSDDGTFEVLKQLQPEIENLGSRYMFQSSDINPKGEGTDRIKALAELRNLALKDLLDHPQSYADDATVIFSNDIALCMEDILELVHQRVLQGGDMTCVVDWTYVGDNPTFYDVWIAHGMTGESFFNIPENSSWAIFLGPLLERRQSPIALEQLAALPSLLLLERDHGEDECYQGEPKLFAKDMWYHGHGRIAIVPSVNVEYSNEASTKIKALKGYVSRHVASESKHVKIEWESKPPTTVKCIIPGGNAASLTYYNPYLRHRYNHVVRLEVVGGALQYELYRRIEIT</sequence>
<dbReference type="PANTHER" id="PTHR34144">
    <property type="entry name" value="CHROMOSOME 8, WHOLE GENOME SHOTGUN SEQUENCE"/>
    <property type="match status" value="1"/>
</dbReference>
<reference evidence="3" key="1">
    <citation type="journal article" date="2020" name="Stud. Mycol.">
        <title>101 Dothideomycetes genomes: a test case for predicting lifestyles and emergence of pathogens.</title>
        <authorList>
            <person name="Haridas S."/>
            <person name="Albert R."/>
            <person name="Binder M."/>
            <person name="Bloem J."/>
            <person name="Labutti K."/>
            <person name="Salamov A."/>
            <person name="Andreopoulos B."/>
            <person name="Baker S."/>
            <person name="Barry K."/>
            <person name="Bills G."/>
            <person name="Bluhm B."/>
            <person name="Cannon C."/>
            <person name="Castanera R."/>
            <person name="Culley D."/>
            <person name="Daum C."/>
            <person name="Ezra D."/>
            <person name="Gonzalez J."/>
            <person name="Henrissat B."/>
            <person name="Kuo A."/>
            <person name="Liang C."/>
            <person name="Lipzen A."/>
            <person name="Lutzoni F."/>
            <person name="Magnuson J."/>
            <person name="Mondo S."/>
            <person name="Nolan M."/>
            <person name="Ohm R."/>
            <person name="Pangilinan J."/>
            <person name="Park H.-J."/>
            <person name="Ramirez L."/>
            <person name="Alfaro M."/>
            <person name="Sun H."/>
            <person name="Tritt A."/>
            <person name="Yoshinaga Y."/>
            <person name="Zwiers L.-H."/>
            <person name="Turgeon B."/>
            <person name="Goodwin S."/>
            <person name="Spatafora J."/>
            <person name="Crous P."/>
            <person name="Grigoriev I."/>
        </authorList>
    </citation>
    <scope>NUCLEOTIDE SEQUENCE</scope>
    <source>
        <strain evidence="3">CBS 279.74</strain>
    </source>
</reference>